<dbReference type="InterPro" id="IPR001694">
    <property type="entry name" value="NADH_UbQ_OxRdtase_su1/FPO"/>
</dbReference>
<keyword evidence="4 5" id="KW-0472">Membrane</keyword>
<evidence type="ECO:0000256" key="2">
    <source>
        <dbReference type="ARBA" id="ARBA00022692"/>
    </source>
</evidence>
<evidence type="ECO:0000313" key="7">
    <source>
        <dbReference type="Proteomes" id="UP000001732"/>
    </source>
</evidence>
<evidence type="ECO:0000313" key="6">
    <source>
        <dbReference type="EMBL" id="ACI18213.1"/>
    </source>
</evidence>
<dbReference type="OrthoDB" id="9803734at2"/>
<dbReference type="GO" id="GO:0005886">
    <property type="term" value="C:plasma membrane"/>
    <property type="evidence" value="ECO:0007669"/>
    <property type="project" value="TreeGrafter"/>
</dbReference>
<keyword evidence="2 5" id="KW-0812">Transmembrane</keyword>
<gene>
    <name evidence="6" type="ordered locus">COPRO5265_0923</name>
</gene>
<keyword evidence="7" id="KW-1185">Reference proteome</keyword>
<reference evidence="6 7" key="2">
    <citation type="journal article" date="2014" name="Genome Announc.">
        <title>Complete Genome Sequence of Coprothermobacter proteolyticus DSM 5265.</title>
        <authorList>
            <person name="Alexiev A."/>
            <person name="Coil D.A."/>
            <person name="Badger J.H."/>
            <person name="Enticknap J."/>
            <person name="Ward N."/>
            <person name="Robb F.T."/>
            <person name="Eisen J.A."/>
        </authorList>
    </citation>
    <scope>NUCLEOTIDE SEQUENCE [LARGE SCALE GENOMIC DNA]</scope>
    <source>
        <strain evidence="7">ATCC 35245 / DSM 5265 / OCM 4 / BT</strain>
    </source>
</reference>
<dbReference type="PROSITE" id="PS00668">
    <property type="entry name" value="COMPLEX1_ND1_2"/>
    <property type="match status" value="1"/>
</dbReference>
<feature type="transmembrane region" description="Helical" evidence="5">
    <location>
        <begin position="61"/>
        <end position="83"/>
    </location>
</feature>
<feature type="transmembrane region" description="Helical" evidence="5">
    <location>
        <begin position="103"/>
        <end position="122"/>
    </location>
</feature>
<evidence type="ECO:0000256" key="3">
    <source>
        <dbReference type="ARBA" id="ARBA00022989"/>
    </source>
</evidence>
<proteinExistence type="predicted"/>
<evidence type="ECO:0000256" key="5">
    <source>
        <dbReference type="SAM" id="Phobius"/>
    </source>
</evidence>
<feature type="transmembrane region" description="Helical" evidence="5">
    <location>
        <begin position="6"/>
        <end position="24"/>
    </location>
</feature>
<organism evidence="6 7">
    <name type="scientific">Coprothermobacter proteolyticus (strain ATCC 35245 / DSM 5265 / OCM 4 / BT)</name>
    <dbReference type="NCBI Taxonomy" id="309798"/>
    <lineage>
        <taxon>Bacteria</taxon>
        <taxon>Pseudomonadati</taxon>
        <taxon>Coprothermobacterota</taxon>
        <taxon>Coprothermobacteria</taxon>
        <taxon>Coprothermobacterales</taxon>
        <taxon>Coprothermobacteraceae</taxon>
        <taxon>Coprothermobacter</taxon>
    </lineage>
</organism>
<name>B5Y905_COPPD</name>
<dbReference type="EC" id="1.-.-.-" evidence="6"/>
<feature type="transmembrane region" description="Helical" evidence="5">
    <location>
        <begin position="184"/>
        <end position="204"/>
    </location>
</feature>
<dbReference type="STRING" id="309798.COPRO5265_0923"/>
<sequence length="316" mass="34335">MKVVYWLLWILLLSIWALLVGGIDRKIVARLQGRYGPPFWQNITDFVKLFYKKGKVASRSALMVVDAALVMGIVAAVLALSVLPFPMAGGYFQLLSTNGDLIIFAYAFALMAMVYVLIGFGGKSPYTLVGASREISMLLSYEVPFILLIVALGYRAVFVTGLPVESIFSMSALLVAKSQLGTLLMDPIFLGTFLVLLVLGPAIVGSVPFDIPEAETEIVDGYGAELHGPRLAVLFGLKHMKLIAYSYFLWMVFVSPASGNVFVNLLSTLFGTLLVAIIINTIPRAVSGRFRIDQGAKFYLLGPGLASLLLLLLTLV</sequence>
<dbReference type="PANTHER" id="PTHR43359:SF1">
    <property type="entry name" value="FORMATE HYDROGENLYASE SUBUNIT 4-RELATED"/>
    <property type="match status" value="1"/>
</dbReference>
<keyword evidence="6" id="KW-0560">Oxidoreductase</keyword>
<dbReference type="Proteomes" id="UP000001732">
    <property type="component" value="Chromosome"/>
</dbReference>
<evidence type="ECO:0000256" key="4">
    <source>
        <dbReference type="ARBA" id="ARBA00023136"/>
    </source>
</evidence>
<dbReference type="PANTHER" id="PTHR43359">
    <property type="entry name" value="FORMATE HYDROGENLYASE SUBUNIT 4"/>
    <property type="match status" value="1"/>
</dbReference>
<comment type="subcellular location">
    <subcellularLocation>
        <location evidence="1">Membrane</location>
        <topology evidence="1">Multi-pass membrane protein</topology>
    </subcellularLocation>
</comment>
<dbReference type="eggNOG" id="COG0650">
    <property type="taxonomic scope" value="Bacteria"/>
</dbReference>
<feature type="transmembrane region" description="Helical" evidence="5">
    <location>
        <begin position="242"/>
        <end position="259"/>
    </location>
</feature>
<feature type="transmembrane region" description="Helical" evidence="5">
    <location>
        <begin position="298"/>
        <end position="315"/>
    </location>
</feature>
<dbReference type="EMBL" id="CP001145">
    <property type="protein sequence ID" value="ACI18213.1"/>
    <property type="molecule type" value="Genomic_DNA"/>
</dbReference>
<dbReference type="KEGG" id="cpo:COPRO5265_0923"/>
<reference evidence="7" key="1">
    <citation type="submission" date="2008-08" db="EMBL/GenBank/DDBJ databases">
        <title>The complete genome sequence of Coprothermobacter proteolyticus strain ATCC 5245 / DSM 5265 / BT.</title>
        <authorList>
            <person name="Dodson R.J."/>
            <person name="Durkin A.S."/>
            <person name="Wu M."/>
            <person name="Eisen J."/>
            <person name="Sutton G."/>
        </authorList>
    </citation>
    <scope>NUCLEOTIDE SEQUENCE [LARGE SCALE GENOMIC DNA]</scope>
    <source>
        <strain evidence="7">ATCC 35245 / DSM 5265 / OCM 4 / BT</strain>
    </source>
</reference>
<dbReference type="InterPro" id="IPR018086">
    <property type="entry name" value="NADH_UbQ_OxRdtase_su1_CS"/>
</dbReference>
<dbReference type="AlphaFoldDB" id="B5Y905"/>
<dbReference type="Pfam" id="PF00146">
    <property type="entry name" value="NADHdh"/>
    <property type="match status" value="1"/>
</dbReference>
<protein>
    <submittedName>
        <fullName evidence="6">Hydrogenase-4 component C</fullName>
        <ecNumber evidence="6">1.-.-.-</ecNumber>
    </submittedName>
</protein>
<accession>B5Y905</accession>
<dbReference type="RefSeq" id="WP_012544863.1">
    <property type="nucleotide sequence ID" value="NC_011295.1"/>
</dbReference>
<keyword evidence="3 5" id="KW-1133">Transmembrane helix</keyword>
<evidence type="ECO:0000256" key="1">
    <source>
        <dbReference type="ARBA" id="ARBA00004141"/>
    </source>
</evidence>
<dbReference type="HOGENOM" id="CLU_015134_2_1_9"/>
<feature type="transmembrane region" description="Helical" evidence="5">
    <location>
        <begin position="265"/>
        <end position="286"/>
    </location>
</feature>
<dbReference type="InterPro" id="IPR052561">
    <property type="entry name" value="ComplexI_Subunit1"/>
</dbReference>
<dbReference type="GO" id="GO:0016491">
    <property type="term" value="F:oxidoreductase activity"/>
    <property type="evidence" value="ECO:0007669"/>
    <property type="project" value="UniProtKB-KW"/>
</dbReference>